<dbReference type="Proteomes" id="UP000232688">
    <property type="component" value="Unassembled WGS sequence"/>
</dbReference>
<gene>
    <name evidence="1" type="ORF">RhiirA1_423884</name>
</gene>
<dbReference type="AlphaFoldDB" id="A0A2N0RGD8"/>
<proteinExistence type="predicted"/>
<dbReference type="VEuPathDB" id="FungiDB:RhiirA1_423884"/>
<protein>
    <submittedName>
        <fullName evidence="1">Uncharacterized protein</fullName>
    </submittedName>
</protein>
<dbReference type="VEuPathDB" id="FungiDB:RhiirFUN_020346"/>
<evidence type="ECO:0000313" key="2">
    <source>
        <dbReference type="Proteomes" id="UP000232688"/>
    </source>
</evidence>
<accession>A0A2N0RGD8</accession>
<sequence length="81" mass="9591">MKLVVFFLQLSNKIDSLESKNEDASRGLIYNYFDFWEAIFKRYKELKPEHGKDGFQVLVKSESREAIPEVKCSDEALRKRM</sequence>
<dbReference type="VEuPathDB" id="FungiDB:FUN_013138"/>
<reference evidence="1 2" key="2">
    <citation type="submission" date="2017-10" db="EMBL/GenBank/DDBJ databases">
        <title>Genome analyses suggest a sexual origin of heterokaryosis in a supposedly ancient asexual fungus.</title>
        <authorList>
            <person name="Corradi N."/>
            <person name="Sedzielewska K."/>
            <person name="Noel J."/>
            <person name="Charron P."/>
            <person name="Farinelli L."/>
            <person name="Marton T."/>
            <person name="Kruger M."/>
            <person name="Pelin A."/>
            <person name="Brachmann A."/>
            <person name="Corradi N."/>
        </authorList>
    </citation>
    <scope>NUCLEOTIDE SEQUENCE [LARGE SCALE GENOMIC DNA]</scope>
    <source>
        <strain evidence="1 2">A1</strain>
    </source>
</reference>
<evidence type="ECO:0000313" key="1">
    <source>
        <dbReference type="EMBL" id="PKC62360.1"/>
    </source>
</evidence>
<comment type="caution">
    <text evidence="1">The sequence shown here is derived from an EMBL/GenBank/DDBJ whole genome shotgun (WGS) entry which is preliminary data.</text>
</comment>
<dbReference type="EMBL" id="LLXH01000869">
    <property type="protein sequence ID" value="PKC62360.1"/>
    <property type="molecule type" value="Genomic_DNA"/>
</dbReference>
<reference evidence="1 2" key="1">
    <citation type="submission" date="2017-10" db="EMBL/GenBank/DDBJ databases">
        <title>Extensive intraspecific genome diversity in a model arbuscular mycorrhizal fungus.</title>
        <authorList>
            <person name="Chen E.C.H."/>
            <person name="Morin E."/>
            <person name="Baudet D."/>
            <person name="Noel J."/>
            <person name="Ndikumana S."/>
            <person name="Charron P."/>
            <person name="St-Onge C."/>
            <person name="Giorgi J."/>
            <person name="Grigoriev I.V."/>
            <person name="Roux C."/>
            <person name="Martin F.M."/>
            <person name="Corradi N."/>
        </authorList>
    </citation>
    <scope>NUCLEOTIDE SEQUENCE [LARGE SCALE GENOMIC DNA]</scope>
    <source>
        <strain evidence="1 2">A1</strain>
    </source>
</reference>
<organism evidence="1 2">
    <name type="scientific">Rhizophagus irregularis</name>
    <dbReference type="NCBI Taxonomy" id="588596"/>
    <lineage>
        <taxon>Eukaryota</taxon>
        <taxon>Fungi</taxon>
        <taxon>Fungi incertae sedis</taxon>
        <taxon>Mucoromycota</taxon>
        <taxon>Glomeromycotina</taxon>
        <taxon>Glomeromycetes</taxon>
        <taxon>Glomerales</taxon>
        <taxon>Glomeraceae</taxon>
        <taxon>Rhizophagus</taxon>
    </lineage>
</organism>
<name>A0A2N0RGD8_9GLOM</name>